<comment type="function">
    <text evidence="5">Part of a binding-protein-dependent transport system for aliphatic sulfonates. Putative binding protein.</text>
</comment>
<dbReference type="InterPro" id="IPR010067">
    <property type="entry name" value="ABC_SsuA_sub-bd"/>
</dbReference>
<evidence type="ECO:0000256" key="6">
    <source>
        <dbReference type="ARBA" id="ARBA00070228"/>
    </source>
</evidence>
<keyword evidence="3" id="KW-0813">Transport</keyword>
<dbReference type="GO" id="GO:0016020">
    <property type="term" value="C:membrane"/>
    <property type="evidence" value="ECO:0007669"/>
    <property type="project" value="InterPro"/>
</dbReference>
<dbReference type="SUPFAM" id="SSF53850">
    <property type="entry name" value="Periplasmic binding protein-like II"/>
    <property type="match status" value="1"/>
</dbReference>
<feature type="signal peptide" evidence="7">
    <location>
        <begin position="1"/>
        <end position="26"/>
    </location>
</feature>
<dbReference type="FunFam" id="3.40.190.10:FF:000050">
    <property type="entry name" value="Sulfonate ABC transporter substrate-binding protein"/>
    <property type="match status" value="1"/>
</dbReference>
<dbReference type="InterPro" id="IPR015168">
    <property type="entry name" value="SsuA/THI5"/>
</dbReference>
<name>A0A640WB72_9GAMM</name>
<dbReference type="RefSeq" id="WP_149435859.1">
    <property type="nucleotide sequence ID" value="NZ_VTPX01000007.1"/>
</dbReference>
<dbReference type="GO" id="GO:0042626">
    <property type="term" value="F:ATPase-coupled transmembrane transporter activity"/>
    <property type="evidence" value="ECO:0007669"/>
    <property type="project" value="InterPro"/>
</dbReference>
<reference evidence="9 10" key="1">
    <citation type="submission" date="2019-08" db="EMBL/GenBank/DDBJ databases">
        <title>Bioinformatics analysis of the strain L3 and L5.</title>
        <authorList>
            <person name="Li X."/>
        </authorList>
    </citation>
    <scope>NUCLEOTIDE SEQUENCE [LARGE SCALE GENOMIC DNA]</scope>
    <source>
        <strain evidence="9 10">L3</strain>
    </source>
</reference>
<protein>
    <recommendedName>
        <fullName evidence="6">Putative aliphatic sulfonates-binding protein</fullName>
    </recommendedName>
</protein>
<feature type="domain" description="Solute-binding protein family 3/N-terminal" evidence="8">
    <location>
        <begin position="29"/>
        <end position="264"/>
    </location>
</feature>
<evidence type="ECO:0000256" key="4">
    <source>
        <dbReference type="ARBA" id="ARBA00022729"/>
    </source>
</evidence>
<dbReference type="PANTHER" id="PTHR30024">
    <property type="entry name" value="ALIPHATIC SULFONATES-BINDING PROTEIN-RELATED"/>
    <property type="match status" value="1"/>
</dbReference>
<proteinExistence type="inferred from homology"/>
<dbReference type="InterPro" id="IPR001638">
    <property type="entry name" value="Solute-binding_3/MltF_N"/>
</dbReference>
<evidence type="ECO:0000256" key="5">
    <source>
        <dbReference type="ARBA" id="ARBA00055538"/>
    </source>
</evidence>
<keyword evidence="4 7" id="KW-0732">Signal</keyword>
<accession>A0A640WB72</accession>
<evidence type="ECO:0000256" key="7">
    <source>
        <dbReference type="SAM" id="SignalP"/>
    </source>
</evidence>
<dbReference type="Gene3D" id="3.40.190.10">
    <property type="entry name" value="Periplasmic binding protein-like II"/>
    <property type="match status" value="2"/>
</dbReference>
<dbReference type="NCBIfam" id="TIGR01728">
    <property type="entry name" value="SsuA_fam"/>
    <property type="match status" value="1"/>
</dbReference>
<dbReference type="Pfam" id="PF09084">
    <property type="entry name" value="NMT1"/>
    <property type="match status" value="1"/>
</dbReference>
<sequence>MSLRFPRTIAALFAMTLIAAPMETFASDTVRIGYQRSSTLMGLIRDSGVLDDRLAQQGVDIRWHEFTSGLPMLEALNLGDLDLSADVADTVPIFAQAANVDLTFYATEAPSPAGQAMIVHADSSIDSVADLKGKRVTVTRGAGNHYLLLAALNRAGLTLDDVQVSYLTPSDARAAFVQKNVDAWIAWEPYLSTARAQDDTRTIVDGSDGLANYTRFYLAATPYAESHPEVVGTVYRTLKEAGDWVRAHRHEAAQRLSPLWGGIDPKIIEAALSNRSYQVEPVSKAQFDEQQQIVDAFLEAGVLPRKVDTRDAHIYEPTNEEQ</sequence>
<dbReference type="AlphaFoldDB" id="A0A640WB72"/>
<evidence type="ECO:0000256" key="1">
    <source>
        <dbReference type="ARBA" id="ARBA00004418"/>
    </source>
</evidence>
<evidence type="ECO:0000313" key="10">
    <source>
        <dbReference type="Proteomes" id="UP000466024"/>
    </source>
</evidence>
<gene>
    <name evidence="9" type="ORF">F0A16_13125</name>
</gene>
<feature type="chain" id="PRO_5025055169" description="Putative aliphatic sulfonates-binding protein" evidence="7">
    <location>
        <begin position="27"/>
        <end position="322"/>
    </location>
</feature>
<evidence type="ECO:0000313" key="9">
    <source>
        <dbReference type="EMBL" id="KAA0017492.1"/>
    </source>
</evidence>
<evidence type="ECO:0000256" key="3">
    <source>
        <dbReference type="ARBA" id="ARBA00022448"/>
    </source>
</evidence>
<dbReference type="EMBL" id="VTPX01000007">
    <property type="protein sequence ID" value="KAA0017492.1"/>
    <property type="molecule type" value="Genomic_DNA"/>
</dbReference>
<comment type="similarity">
    <text evidence="2">Belongs to the bacterial solute-binding protein SsuA/TauA family.</text>
</comment>
<comment type="caution">
    <text evidence="9">The sequence shown here is derived from an EMBL/GenBank/DDBJ whole genome shotgun (WGS) entry which is preliminary data.</text>
</comment>
<dbReference type="SMART" id="SM00062">
    <property type="entry name" value="PBPb"/>
    <property type="match status" value="1"/>
</dbReference>
<keyword evidence="10" id="KW-1185">Reference proteome</keyword>
<organism evidence="9 10">
    <name type="scientific">Salinicola corii</name>
    <dbReference type="NCBI Taxonomy" id="2606937"/>
    <lineage>
        <taxon>Bacteria</taxon>
        <taxon>Pseudomonadati</taxon>
        <taxon>Pseudomonadota</taxon>
        <taxon>Gammaproteobacteria</taxon>
        <taxon>Oceanospirillales</taxon>
        <taxon>Halomonadaceae</taxon>
        <taxon>Salinicola</taxon>
    </lineage>
</organism>
<comment type="subcellular location">
    <subcellularLocation>
        <location evidence="1">Periplasm</location>
    </subcellularLocation>
</comment>
<dbReference type="Proteomes" id="UP000466024">
    <property type="component" value="Unassembled WGS sequence"/>
</dbReference>
<evidence type="ECO:0000259" key="8">
    <source>
        <dbReference type="SMART" id="SM00062"/>
    </source>
</evidence>
<evidence type="ECO:0000256" key="2">
    <source>
        <dbReference type="ARBA" id="ARBA00010742"/>
    </source>
</evidence>
<dbReference type="GO" id="GO:0042597">
    <property type="term" value="C:periplasmic space"/>
    <property type="evidence" value="ECO:0007669"/>
    <property type="project" value="UniProtKB-SubCell"/>
</dbReference>
<dbReference type="PANTHER" id="PTHR30024:SF42">
    <property type="entry name" value="ALIPHATIC SULFONATES-BINDING PROTEIN-RELATED"/>
    <property type="match status" value="1"/>
</dbReference>